<dbReference type="EMBL" id="CAJPEX010000079">
    <property type="protein sequence ID" value="CAG0913135.1"/>
    <property type="molecule type" value="Genomic_DNA"/>
</dbReference>
<evidence type="ECO:0000313" key="3">
    <source>
        <dbReference type="EMBL" id="CAD7272983.1"/>
    </source>
</evidence>
<evidence type="ECO:0000313" key="4">
    <source>
        <dbReference type="Proteomes" id="UP000678499"/>
    </source>
</evidence>
<sequence>MKKLLHLGKSDHPGGKDGCSSFIGKVYNLGKLHLTVEDTIAEGGFALVFLAKASNGVHYALKRMYVNNEYDLHVCRREIKIVKELGQHKNIVKYVDHSINAVGGGVYEVLLLMEYYRGHVLQLMNEKLGVGLSETEVLTIFCDVCEGVSRLHHCQTPIVHRDLKVENILASERGNYILCDFGSATPKVINPCSNIKSAEEEISKYTTLAYRAPEMIDLYSGKTIDTRADIWALGVLLYKLCYFTLPFGESLLAIQSGSFAIPETPKYSSGLVKLIRYMLEPDVDKRPDIFQVSYVAFQLLGKPCPVINLKHSEVPNIERLLDPTSSQPKPNGTSPKAVMSSPASQSSLGSVIESTSVAPRKRPKAPGKTASTPGQFPLPVAAPVLPKPPQKTETTNVVISPKIAQNLFPPDSDFTEVLAKPAVEAQVFGFPMSTKNSDGSCHSMVSITPPNLCSSKPDADSDPRRHRRNVSDTSAFNKQFALETTQFLAPFEASAPFVPLDSTNVLENAMEHMNMDPNLVRRVSSSASHTQIFVSAKVAAPRGSLWNPFQEPGDFPADFAEQPRRASVTSGGVTVGGSANQLSMSEDPFGAAPFSLPPGVLF</sequence>
<dbReference type="PROSITE" id="PS50011">
    <property type="entry name" value="PROTEIN_KINASE_DOM"/>
    <property type="match status" value="1"/>
</dbReference>
<name>A0A7R9G8G4_9CRUS</name>
<protein>
    <recommendedName>
        <fullName evidence="2">Protein kinase domain-containing protein</fullName>
    </recommendedName>
</protein>
<proteinExistence type="predicted"/>
<gene>
    <name evidence="3" type="ORF">NMOB1V02_LOCUS892</name>
</gene>
<organism evidence="3">
    <name type="scientific">Notodromas monacha</name>
    <dbReference type="NCBI Taxonomy" id="399045"/>
    <lineage>
        <taxon>Eukaryota</taxon>
        <taxon>Metazoa</taxon>
        <taxon>Ecdysozoa</taxon>
        <taxon>Arthropoda</taxon>
        <taxon>Crustacea</taxon>
        <taxon>Oligostraca</taxon>
        <taxon>Ostracoda</taxon>
        <taxon>Podocopa</taxon>
        <taxon>Podocopida</taxon>
        <taxon>Cypridocopina</taxon>
        <taxon>Cypridoidea</taxon>
        <taxon>Cyprididae</taxon>
        <taxon>Notodromas</taxon>
    </lineage>
</organism>
<dbReference type="Gene3D" id="1.10.510.10">
    <property type="entry name" value="Transferase(Phosphotransferase) domain 1"/>
    <property type="match status" value="1"/>
</dbReference>
<dbReference type="GO" id="GO:0005524">
    <property type="term" value="F:ATP binding"/>
    <property type="evidence" value="ECO:0007669"/>
    <property type="project" value="InterPro"/>
</dbReference>
<keyword evidence="4" id="KW-1185">Reference proteome</keyword>
<dbReference type="Pfam" id="PF00069">
    <property type="entry name" value="Pkinase"/>
    <property type="match status" value="1"/>
</dbReference>
<dbReference type="SUPFAM" id="SSF56112">
    <property type="entry name" value="Protein kinase-like (PK-like)"/>
    <property type="match status" value="1"/>
</dbReference>
<dbReference type="GO" id="GO:0004672">
    <property type="term" value="F:protein kinase activity"/>
    <property type="evidence" value="ECO:0007669"/>
    <property type="project" value="InterPro"/>
</dbReference>
<dbReference type="InterPro" id="IPR051744">
    <property type="entry name" value="AP2_assoc_SerThr_kinase"/>
</dbReference>
<dbReference type="Proteomes" id="UP000678499">
    <property type="component" value="Unassembled WGS sequence"/>
</dbReference>
<dbReference type="AlphaFoldDB" id="A0A7R9G8G4"/>
<feature type="compositionally biased region" description="Polar residues" evidence="1">
    <location>
        <begin position="341"/>
        <end position="357"/>
    </location>
</feature>
<evidence type="ECO:0000259" key="2">
    <source>
        <dbReference type="PROSITE" id="PS50011"/>
    </source>
</evidence>
<dbReference type="InterPro" id="IPR011009">
    <property type="entry name" value="Kinase-like_dom_sf"/>
</dbReference>
<feature type="compositionally biased region" description="Polar residues" evidence="1">
    <location>
        <begin position="323"/>
        <end position="334"/>
    </location>
</feature>
<feature type="compositionally biased region" description="Low complexity" evidence="1">
    <location>
        <begin position="375"/>
        <end position="384"/>
    </location>
</feature>
<reference evidence="3" key="1">
    <citation type="submission" date="2020-11" db="EMBL/GenBank/DDBJ databases">
        <authorList>
            <person name="Tran Van P."/>
        </authorList>
    </citation>
    <scope>NUCLEOTIDE SEQUENCE</scope>
</reference>
<evidence type="ECO:0000256" key="1">
    <source>
        <dbReference type="SAM" id="MobiDB-lite"/>
    </source>
</evidence>
<feature type="region of interest" description="Disordered" evidence="1">
    <location>
        <begin position="320"/>
        <end position="389"/>
    </location>
</feature>
<dbReference type="InterPro" id="IPR000719">
    <property type="entry name" value="Prot_kinase_dom"/>
</dbReference>
<dbReference type="OrthoDB" id="2018507at2759"/>
<dbReference type="CDD" id="cd14037">
    <property type="entry name" value="STKc_NAK_like"/>
    <property type="match status" value="1"/>
</dbReference>
<dbReference type="PANTHER" id="PTHR47907">
    <property type="entry name" value="PROTEIN KINASE DOMAIN-CONTAINING PROTEIN"/>
    <property type="match status" value="1"/>
</dbReference>
<dbReference type="EMBL" id="OA882116">
    <property type="protein sequence ID" value="CAD7272983.1"/>
    <property type="molecule type" value="Genomic_DNA"/>
</dbReference>
<accession>A0A7R9G8G4</accession>
<feature type="domain" description="Protein kinase" evidence="2">
    <location>
        <begin position="34"/>
        <end position="297"/>
    </location>
</feature>
<dbReference type="PANTHER" id="PTHR47907:SF5">
    <property type="entry name" value="AP2 ASSOCIATED KINASE 1"/>
    <property type="match status" value="1"/>
</dbReference>
<dbReference type="SMART" id="SM00220">
    <property type="entry name" value="S_TKc"/>
    <property type="match status" value="1"/>
</dbReference>